<evidence type="ECO:0000256" key="1">
    <source>
        <dbReference type="ARBA" id="ARBA00006249"/>
    </source>
</evidence>
<dbReference type="OrthoDB" id="3039123at2759"/>
<keyword evidence="2" id="KW-0719">Serine esterase</keyword>
<keyword evidence="3" id="KW-0479">Metal-binding</keyword>
<dbReference type="GO" id="GO:0030600">
    <property type="term" value="F:feruloyl esterase activity"/>
    <property type="evidence" value="ECO:0007669"/>
    <property type="project" value="UniProtKB-ARBA"/>
</dbReference>
<organism evidence="9">
    <name type="scientific">Rosellinia necatrix</name>
    <name type="common">White root-rot fungus</name>
    <dbReference type="NCBI Taxonomy" id="77044"/>
    <lineage>
        <taxon>Eukaryota</taxon>
        <taxon>Fungi</taxon>
        <taxon>Dikarya</taxon>
        <taxon>Ascomycota</taxon>
        <taxon>Pezizomycotina</taxon>
        <taxon>Sordariomycetes</taxon>
        <taxon>Xylariomycetidae</taxon>
        <taxon>Xylariales</taxon>
        <taxon>Xylariaceae</taxon>
        <taxon>Rosellinia</taxon>
    </lineage>
</organism>
<evidence type="ECO:0000256" key="2">
    <source>
        <dbReference type="ARBA" id="ARBA00022487"/>
    </source>
</evidence>
<dbReference type="InterPro" id="IPR029058">
    <property type="entry name" value="AB_hydrolase_fold"/>
</dbReference>
<dbReference type="SUPFAM" id="SSF53474">
    <property type="entry name" value="alpha/beta-Hydrolases"/>
    <property type="match status" value="2"/>
</dbReference>
<proteinExistence type="inferred from homology"/>
<evidence type="ECO:0000256" key="6">
    <source>
        <dbReference type="ARBA" id="ARBA00022837"/>
    </source>
</evidence>
<dbReference type="InterPro" id="IPR011118">
    <property type="entry name" value="Tannase/feruloyl_esterase"/>
</dbReference>
<evidence type="ECO:0000256" key="5">
    <source>
        <dbReference type="ARBA" id="ARBA00022801"/>
    </source>
</evidence>
<dbReference type="Proteomes" id="UP000054516">
    <property type="component" value="Unassembled WGS sequence"/>
</dbReference>
<dbReference type="AlphaFoldDB" id="A0A1W2TAD3"/>
<evidence type="ECO:0000256" key="8">
    <source>
        <dbReference type="RuleBase" id="RU361238"/>
    </source>
</evidence>
<reference evidence="9" key="1">
    <citation type="submission" date="2016-03" db="EMBL/GenBank/DDBJ databases">
        <title>Draft genome sequence of Rosellinia necatrix.</title>
        <authorList>
            <person name="Kanematsu S."/>
        </authorList>
    </citation>
    <scope>NUCLEOTIDE SEQUENCE [LARGE SCALE GENOMIC DNA]</scope>
    <source>
        <strain evidence="9">W97</strain>
    </source>
</reference>
<gene>
    <name evidence="9" type="ORF">SAMD00023353_5100060</name>
</gene>
<dbReference type="GO" id="GO:0046872">
    <property type="term" value="F:metal ion binding"/>
    <property type="evidence" value="ECO:0007669"/>
    <property type="project" value="UniProtKB-KW"/>
</dbReference>
<comment type="similarity">
    <text evidence="1 8">Belongs to the tannase family.</text>
</comment>
<accession>A0A1W2TAD3</accession>
<dbReference type="EC" id="3.1.1.-" evidence="8"/>
<dbReference type="PANTHER" id="PTHR33938">
    <property type="entry name" value="FERULOYL ESTERASE B-RELATED"/>
    <property type="match status" value="1"/>
</dbReference>
<name>A0A1W2TAD3_ROSNE</name>
<dbReference type="Pfam" id="PF07519">
    <property type="entry name" value="Tannase"/>
    <property type="match status" value="1"/>
</dbReference>
<keyword evidence="4" id="KW-0732">Signal</keyword>
<protein>
    <recommendedName>
        <fullName evidence="8">Carboxylic ester hydrolase</fullName>
        <ecNumber evidence="8">3.1.1.-</ecNumber>
    </recommendedName>
</protein>
<keyword evidence="10" id="KW-1185">Reference proteome</keyword>
<evidence type="ECO:0000256" key="7">
    <source>
        <dbReference type="ARBA" id="ARBA00023157"/>
    </source>
</evidence>
<sequence length="562" mass="61126">MLMDVCLSLGGTDPFTPLSTVPYCSPLDMTRYRMPALGLLANAALAGAQCTRETITAILADNAEATVNFVESVPLNGSFGQGASNLAFPVNATQLPALCAVGVNVKSSANSSYNFGLFLPESTWNERFLTTGNGGYGGGINWPDMGRFSHYGFASMSTDTGHISTSVDGSWAFNAPETVIDWGHRAMHGSIVLAKHIITNYYEAAAGIKYSYYASCSTGGRQGLKEIQLHPESFDGISVGAPAWWSPHLSGSTLWQGLYNYDESAPSHIDPSLFSTITAEMKRQCDPQDGLVDNIVSDPYGCNFNFETLLCNGTDSSTCLTPAQLTTLYKFYNDWVDTNQDFVFPGVTLGTDAAFLMASVSPLGSDFFRNFVYNDTEFDITTFSYKDVQFADTINPGGASADDFDLSPFMNRGGKILKYHGTVDSLIPTGSSVYFYKKVLQTLRPMGIDLDDFYRFFLVPDMDHCSGSVTGPWYVAGGSQRLAGTTHSVPGHEDAEHDIILAMMKWVEADEAPDHLIATKYVNDTATLGVQSQRPLCVYPKQAKYTSGDPNEPGSWECKSLY</sequence>
<keyword evidence="5 8" id="KW-0378">Hydrolase</keyword>
<dbReference type="OMA" id="PLCFYPQ"/>
<evidence type="ECO:0000256" key="3">
    <source>
        <dbReference type="ARBA" id="ARBA00022723"/>
    </source>
</evidence>
<keyword evidence="6" id="KW-0106">Calcium</keyword>
<dbReference type="PANTHER" id="PTHR33938:SF2">
    <property type="entry name" value="CARBOXYLIC ESTER HYDROLASE"/>
    <property type="match status" value="1"/>
</dbReference>
<dbReference type="EMBL" id="DF977496">
    <property type="protein sequence ID" value="GAP82334.1"/>
    <property type="molecule type" value="Genomic_DNA"/>
</dbReference>
<evidence type="ECO:0000313" key="10">
    <source>
        <dbReference type="Proteomes" id="UP000054516"/>
    </source>
</evidence>
<keyword evidence="7" id="KW-1015">Disulfide bond</keyword>
<evidence type="ECO:0000256" key="4">
    <source>
        <dbReference type="ARBA" id="ARBA00022729"/>
    </source>
</evidence>
<evidence type="ECO:0000313" key="9">
    <source>
        <dbReference type="EMBL" id="GAP82334.1"/>
    </source>
</evidence>